<dbReference type="EMBL" id="SNZR01000011">
    <property type="protein sequence ID" value="TDR94264.1"/>
    <property type="molecule type" value="Genomic_DNA"/>
</dbReference>
<sequence>MTSSNKAGLALLAILPAGRLPDYRLGEIPEP</sequence>
<protein>
    <submittedName>
        <fullName evidence="1">Uncharacterized protein</fullName>
    </submittedName>
</protein>
<accession>A0A4R7C6R0</accession>
<evidence type="ECO:0000313" key="2">
    <source>
        <dbReference type="Proteomes" id="UP000295122"/>
    </source>
</evidence>
<evidence type="ECO:0000313" key="1">
    <source>
        <dbReference type="EMBL" id="TDR94264.1"/>
    </source>
</evidence>
<organism evidence="1 2">
    <name type="scientific">Enterovirga rhinocerotis</name>
    <dbReference type="NCBI Taxonomy" id="1339210"/>
    <lineage>
        <taxon>Bacteria</taxon>
        <taxon>Pseudomonadati</taxon>
        <taxon>Pseudomonadota</taxon>
        <taxon>Alphaproteobacteria</taxon>
        <taxon>Hyphomicrobiales</taxon>
        <taxon>Methylobacteriaceae</taxon>
        <taxon>Enterovirga</taxon>
    </lineage>
</organism>
<reference evidence="1 2" key="1">
    <citation type="submission" date="2019-03" db="EMBL/GenBank/DDBJ databases">
        <title>Genomic Encyclopedia of Type Strains, Phase IV (KMG-IV): sequencing the most valuable type-strain genomes for metagenomic binning, comparative biology and taxonomic classification.</title>
        <authorList>
            <person name="Goeker M."/>
        </authorList>
    </citation>
    <scope>NUCLEOTIDE SEQUENCE [LARGE SCALE GENOMIC DNA]</scope>
    <source>
        <strain evidence="1 2">DSM 25903</strain>
    </source>
</reference>
<gene>
    <name evidence="1" type="ORF">EV668_1547</name>
</gene>
<proteinExistence type="predicted"/>
<comment type="caution">
    <text evidence="1">The sequence shown here is derived from an EMBL/GenBank/DDBJ whole genome shotgun (WGS) entry which is preliminary data.</text>
</comment>
<keyword evidence="2" id="KW-1185">Reference proteome</keyword>
<dbReference type="AlphaFoldDB" id="A0A4R7C6R0"/>
<name>A0A4R7C6R0_9HYPH</name>
<dbReference type="Proteomes" id="UP000295122">
    <property type="component" value="Unassembled WGS sequence"/>
</dbReference>